<dbReference type="STRING" id="429727.VE26_08100"/>
<gene>
    <name evidence="1" type="ORF">VE26_08100</name>
</gene>
<keyword evidence="2" id="KW-1185">Reference proteome</keyword>
<dbReference type="EMBL" id="JZEY01000054">
    <property type="protein sequence ID" value="KKB09804.1"/>
    <property type="molecule type" value="Genomic_DNA"/>
</dbReference>
<dbReference type="PATRIC" id="fig|429727.3.peg.1675"/>
<comment type="caution">
    <text evidence="1">The sequence shown here is derived from an EMBL/GenBank/DDBJ whole genome shotgun (WGS) entry which is preliminary data.</text>
</comment>
<reference evidence="1 2" key="1">
    <citation type="submission" date="2015-03" db="EMBL/GenBank/DDBJ databases">
        <authorList>
            <person name="Hassan Y."/>
            <person name="Lepp D."/>
            <person name="Li X.-Z."/>
            <person name="Zhou T."/>
        </authorList>
    </citation>
    <scope>NUCLEOTIDE SEQUENCE [LARGE SCALE GENOMIC DNA]</scope>
    <source>
        <strain evidence="1 2">IPL18</strain>
    </source>
</reference>
<accession>A0A0F5FLN1</accession>
<proteinExistence type="predicted"/>
<evidence type="ECO:0000313" key="2">
    <source>
        <dbReference type="Proteomes" id="UP000033649"/>
    </source>
</evidence>
<evidence type="ECO:0000313" key="1">
    <source>
        <dbReference type="EMBL" id="KKB09804.1"/>
    </source>
</evidence>
<dbReference type="AlphaFoldDB" id="A0A0F5FLN1"/>
<dbReference type="OrthoDB" id="7558053at2"/>
<dbReference type="Proteomes" id="UP000033649">
    <property type="component" value="Unassembled WGS sequence"/>
</dbReference>
<name>A0A0F5FLN1_9HYPH</name>
<dbReference type="RefSeq" id="WP_046104495.1">
    <property type="nucleotide sequence ID" value="NZ_JZEY01000054.1"/>
</dbReference>
<organism evidence="1 2">
    <name type="scientific">Devosia chinhatensis</name>
    <dbReference type="NCBI Taxonomy" id="429727"/>
    <lineage>
        <taxon>Bacteria</taxon>
        <taxon>Pseudomonadati</taxon>
        <taxon>Pseudomonadota</taxon>
        <taxon>Alphaproteobacteria</taxon>
        <taxon>Hyphomicrobiales</taxon>
        <taxon>Devosiaceae</taxon>
        <taxon>Devosia</taxon>
    </lineage>
</organism>
<sequence>MPGFFSMGLGLRPRVGVQWLEETASLIARMSTPPSPARAGLINDLIGALKQAGIWPRLDAFYMLAAHDAQAARCNWVADTYNLVVTGAPVFEANRGYTGGPGGHYLDTGFNPATMGLFSLSDAHIGVYCRTNVAEDVGDCGNLNSRIFTRTLGGRISGRMNDNAAPSVLPTTNTSVGHTLFSRHSTDGYRIDRNGEVLATTSNAASGLTSANFVLLGAGPSVSTKQVAAGHFGLSLTVAQSSAASSAIQAYFNAIGA</sequence>
<protein>
    <submittedName>
        <fullName evidence="1">Uncharacterized protein</fullName>
    </submittedName>
</protein>